<evidence type="ECO:0000313" key="9">
    <source>
        <dbReference type="Proteomes" id="UP000249091"/>
    </source>
</evidence>
<evidence type="ECO:0000259" key="7">
    <source>
        <dbReference type="Pfam" id="PF00171"/>
    </source>
</evidence>
<dbReference type="InterPro" id="IPR029510">
    <property type="entry name" value="Ald_DH_CS_GLU"/>
</dbReference>
<dbReference type="KEGG" id="rcr:NCTC10994_01244"/>
<dbReference type="InterPro" id="IPR016161">
    <property type="entry name" value="Ald_DH/histidinol_DH"/>
</dbReference>
<gene>
    <name evidence="8" type="ORF">NCTC10994_01244</name>
</gene>
<reference evidence="8 9" key="1">
    <citation type="submission" date="2018-06" db="EMBL/GenBank/DDBJ databases">
        <authorList>
            <consortium name="Pathogen Informatics"/>
            <person name="Doyle S."/>
        </authorList>
    </citation>
    <scope>NUCLEOTIDE SEQUENCE [LARGE SCALE GENOMIC DNA]</scope>
    <source>
        <strain evidence="8 9">NCTC10994</strain>
    </source>
</reference>
<dbReference type="EMBL" id="LS483468">
    <property type="protein sequence ID" value="SQI29770.1"/>
    <property type="molecule type" value="Genomic_DNA"/>
</dbReference>
<protein>
    <recommendedName>
        <fullName evidence="3">aldehyde dehydrogenase (NAD(+))</fullName>
        <ecNumber evidence="3">1.2.1.3</ecNumber>
    </recommendedName>
</protein>
<dbReference type="InterPro" id="IPR016163">
    <property type="entry name" value="Ald_DH_C"/>
</dbReference>
<dbReference type="STRING" id="1219011.GCA_001895045_02152"/>
<dbReference type="FunFam" id="3.40.309.10:FF:000012">
    <property type="entry name" value="Betaine aldehyde dehydrogenase"/>
    <property type="match status" value="1"/>
</dbReference>
<evidence type="ECO:0000256" key="5">
    <source>
        <dbReference type="PROSITE-ProRule" id="PRU10007"/>
    </source>
</evidence>
<dbReference type="CDD" id="cd07138">
    <property type="entry name" value="ALDH_CddD_SSP0762"/>
    <property type="match status" value="1"/>
</dbReference>
<accession>A0A2X4UAD4</accession>
<sequence length="474" mass="49495">MTGILDRTQIYIGGQWVASEGPGRIEVHDPATEETIAEVAEGTAGDVDRAVAAAKEAFPGWSSLSGAARGAYLEKVSALANERAAELTAVVSQDMGMPTKLAAAVQVGMPLKNIAAYASLAAEYDFDDREIGNALVVREPIGVVGAITPWNYPLHQVVLKVFAALAAGCTVVLKPTEVAPLVSYALVDIAHEAGLPAGVFNVVSGYGPVVGEALAAHPDVDMVSFTGSTRAGKRVATVAAETVKKVALELGGKSANIILDDADFATAVADGVSKCFLNSGQTCTALTRMLVPAERVPEVAALAEQTARNFTVGHPGDPSSKLGPLVSATQQSRVRSYIDKGVAEGAELVLDGRDTGLDTGYFVGPTVFSGVTEEMTIAREEIFGPVLSIMGYRDEDDAVRIANNSEYGLSGGVWSGDAQRAESVARRIRTGQVYINGGAFNTDAPFGGYKQSGIGREGGVFGLEEFLEIKTILR</sequence>
<dbReference type="SUPFAM" id="SSF53720">
    <property type="entry name" value="ALDH-like"/>
    <property type="match status" value="1"/>
</dbReference>
<dbReference type="GO" id="GO:0004029">
    <property type="term" value="F:aldehyde dehydrogenase (NAD+) activity"/>
    <property type="evidence" value="ECO:0007669"/>
    <property type="project" value="UniProtKB-EC"/>
</dbReference>
<dbReference type="PROSITE" id="PS00687">
    <property type="entry name" value="ALDEHYDE_DEHYDR_GLU"/>
    <property type="match status" value="1"/>
</dbReference>
<evidence type="ECO:0000256" key="3">
    <source>
        <dbReference type="ARBA" id="ARBA00024226"/>
    </source>
</evidence>
<dbReference type="InterPro" id="IPR015590">
    <property type="entry name" value="Aldehyde_DH_dom"/>
</dbReference>
<evidence type="ECO:0000256" key="6">
    <source>
        <dbReference type="RuleBase" id="RU003345"/>
    </source>
</evidence>
<dbReference type="InterPro" id="IPR016162">
    <property type="entry name" value="Ald_DH_N"/>
</dbReference>
<evidence type="ECO:0000256" key="4">
    <source>
        <dbReference type="ARBA" id="ARBA00049194"/>
    </source>
</evidence>
<comment type="catalytic activity">
    <reaction evidence="4">
        <text>an aldehyde + NAD(+) + H2O = a carboxylate + NADH + 2 H(+)</text>
        <dbReference type="Rhea" id="RHEA:16185"/>
        <dbReference type="ChEBI" id="CHEBI:15377"/>
        <dbReference type="ChEBI" id="CHEBI:15378"/>
        <dbReference type="ChEBI" id="CHEBI:17478"/>
        <dbReference type="ChEBI" id="CHEBI:29067"/>
        <dbReference type="ChEBI" id="CHEBI:57540"/>
        <dbReference type="ChEBI" id="CHEBI:57945"/>
        <dbReference type="EC" id="1.2.1.3"/>
    </reaction>
</comment>
<dbReference type="RefSeq" id="WP_072700179.1">
    <property type="nucleotide sequence ID" value="NZ_JAFBBL010000001.1"/>
</dbReference>
<feature type="active site" evidence="5">
    <location>
        <position position="249"/>
    </location>
</feature>
<dbReference type="Proteomes" id="UP000249091">
    <property type="component" value="Chromosome 1"/>
</dbReference>
<proteinExistence type="inferred from homology"/>
<keyword evidence="9" id="KW-1185">Reference proteome</keyword>
<dbReference type="EC" id="1.2.1.3" evidence="3"/>
<evidence type="ECO:0000256" key="1">
    <source>
        <dbReference type="ARBA" id="ARBA00009986"/>
    </source>
</evidence>
<dbReference type="Gene3D" id="3.40.309.10">
    <property type="entry name" value="Aldehyde Dehydrogenase, Chain A, domain 2"/>
    <property type="match status" value="1"/>
</dbReference>
<organism evidence="8 9">
    <name type="scientific">Rhodococcus coprophilus</name>
    <dbReference type="NCBI Taxonomy" id="38310"/>
    <lineage>
        <taxon>Bacteria</taxon>
        <taxon>Bacillati</taxon>
        <taxon>Actinomycetota</taxon>
        <taxon>Actinomycetes</taxon>
        <taxon>Mycobacteriales</taxon>
        <taxon>Nocardiaceae</taxon>
        <taxon>Rhodococcus</taxon>
    </lineage>
</organism>
<dbReference type="Gene3D" id="3.40.605.10">
    <property type="entry name" value="Aldehyde Dehydrogenase, Chain A, domain 1"/>
    <property type="match status" value="1"/>
</dbReference>
<evidence type="ECO:0000313" key="8">
    <source>
        <dbReference type="EMBL" id="SQI29770.1"/>
    </source>
</evidence>
<dbReference type="InterPro" id="IPR016160">
    <property type="entry name" value="Ald_DH_CS_CYS"/>
</dbReference>
<dbReference type="PANTHER" id="PTHR42804">
    <property type="entry name" value="ALDEHYDE DEHYDROGENASE"/>
    <property type="match status" value="1"/>
</dbReference>
<name>A0A2X4UAD4_9NOCA</name>
<feature type="domain" description="Aldehyde dehydrogenase" evidence="7">
    <location>
        <begin position="16"/>
        <end position="472"/>
    </location>
</feature>
<dbReference type="AlphaFoldDB" id="A0A2X4UAD4"/>
<evidence type="ECO:0000256" key="2">
    <source>
        <dbReference type="ARBA" id="ARBA00023002"/>
    </source>
</evidence>
<dbReference type="PANTHER" id="PTHR42804:SF1">
    <property type="entry name" value="ALDEHYDE DEHYDROGENASE-RELATED"/>
    <property type="match status" value="1"/>
</dbReference>
<dbReference type="Pfam" id="PF00171">
    <property type="entry name" value="Aldedh"/>
    <property type="match status" value="1"/>
</dbReference>
<keyword evidence="2 6" id="KW-0560">Oxidoreductase</keyword>
<dbReference type="FunFam" id="3.40.605.10:FF:000007">
    <property type="entry name" value="NAD/NADP-dependent betaine aldehyde dehydrogenase"/>
    <property type="match status" value="1"/>
</dbReference>
<comment type="similarity">
    <text evidence="1 6">Belongs to the aldehyde dehydrogenase family.</text>
</comment>
<dbReference type="PROSITE" id="PS00070">
    <property type="entry name" value="ALDEHYDE_DEHYDR_CYS"/>
    <property type="match status" value="1"/>
</dbReference>